<dbReference type="UniPathway" id="UPA00143"/>
<protein>
    <recommendedName>
        <fullName evidence="4">RING-type E3 ubiquitin transferase</fullName>
        <ecNumber evidence="4">2.3.2.27</ecNumber>
    </recommendedName>
</protein>
<dbReference type="EMBL" id="JXTC01000102">
    <property type="protein sequence ID" value="PON88699.1"/>
    <property type="molecule type" value="Genomic_DNA"/>
</dbReference>
<dbReference type="Gene3D" id="3.30.40.10">
    <property type="entry name" value="Zinc/RING finger domain, C3HC4 (zinc finger)"/>
    <property type="match status" value="1"/>
</dbReference>
<comment type="subcellular location">
    <subcellularLocation>
        <location evidence="2">Membrane</location>
        <topology evidence="2">Single-pass membrane protein</topology>
    </subcellularLocation>
</comment>
<dbReference type="SMART" id="SM00184">
    <property type="entry name" value="RING"/>
    <property type="match status" value="1"/>
</dbReference>
<keyword evidence="6 15" id="KW-0812">Transmembrane</keyword>
<name>A0A2P5ET32_TREOI</name>
<keyword evidence="8 14" id="KW-0863">Zinc-finger</keyword>
<evidence type="ECO:0000256" key="7">
    <source>
        <dbReference type="ARBA" id="ARBA00022723"/>
    </source>
</evidence>
<feature type="transmembrane region" description="Helical" evidence="15">
    <location>
        <begin position="24"/>
        <end position="46"/>
    </location>
</feature>
<comment type="pathway">
    <text evidence="3">Protein modification; protein ubiquitination.</text>
</comment>
<dbReference type="OrthoDB" id="8062037at2759"/>
<evidence type="ECO:0000256" key="13">
    <source>
        <dbReference type="ARBA" id="ARBA00024209"/>
    </source>
</evidence>
<evidence type="ECO:0000256" key="15">
    <source>
        <dbReference type="SAM" id="Phobius"/>
    </source>
</evidence>
<comment type="caution">
    <text evidence="17">The sequence shown here is derived from an EMBL/GenBank/DDBJ whole genome shotgun (WGS) entry which is preliminary data.</text>
</comment>
<dbReference type="CDD" id="cd16461">
    <property type="entry name" value="RING-H2_EL5-like"/>
    <property type="match status" value="1"/>
</dbReference>
<reference evidence="18" key="1">
    <citation type="submission" date="2016-06" db="EMBL/GenBank/DDBJ databases">
        <title>Parallel loss of symbiosis genes in relatives of nitrogen-fixing non-legume Parasponia.</title>
        <authorList>
            <person name="Van Velzen R."/>
            <person name="Holmer R."/>
            <person name="Bu F."/>
            <person name="Rutten L."/>
            <person name="Van Zeijl A."/>
            <person name="Liu W."/>
            <person name="Santuari L."/>
            <person name="Cao Q."/>
            <person name="Sharma T."/>
            <person name="Shen D."/>
            <person name="Roswanjaya Y."/>
            <person name="Wardhani T."/>
            <person name="Kalhor M.S."/>
            <person name="Jansen J."/>
            <person name="Van den Hoogen J."/>
            <person name="Gungor B."/>
            <person name="Hartog M."/>
            <person name="Hontelez J."/>
            <person name="Verver J."/>
            <person name="Yang W.-C."/>
            <person name="Schijlen E."/>
            <person name="Repin R."/>
            <person name="Schilthuizen M."/>
            <person name="Schranz E."/>
            <person name="Heidstra R."/>
            <person name="Miyata K."/>
            <person name="Fedorova E."/>
            <person name="Kohlen W."/>
            <person name="Bisseling T."/>
            <person name="Smit S."/>
            <person name="Geurts R."/>
        </authorList>
    </citation>
    <scope>NUCLEOTIDE SEQUENCE [LARGE SCALE GENOMIC DNA]</scope>
    <source>
        <strain evidence="18">cv. RG33-2</strain>
    </source>
</reference>
<accession>A0A2P5ET32</accession>
<evidence type="ECO:0000256" key="10">
    <source>
        <dbReference type="ARBA" id="ARBA00022833"/>
    </source>
</evidence>
<evidence type="ECO:0000256" key="1">
    <source>
        <dbReference type="ARBA" id="ARBA00000900"/>
    </source>
</evidence>
<keyword evidence="18" id="KW-1185">Reference proteome</keyword>
<evidence type="ECO:0000256" key="14">
    <source>
        <dbReference type="PROSITE-ProRule" id="PRU00175"/>
    </source>
</evidence>
<dbReference type="GO" id="GO:0061630">
    <property type="term" value="F:ubiquitin protein ligase activity"/>
    <property type="evidence" value="ECO:0007669"/>
    <property type="project" value="UniProtKB-EC"/>
</dbReference>
<organism evidence="17 18">
    <name type="scientific">Trema orientale</name>
    <name type="common">Charcoal tree</name>
    <name type="synonym">Celtis orientalis</name>
    <dbReference type="NCBI Taxonomy" id="63057"/>
    <lineage>
        <taxon>Eukaryota</taxon>
        <taxon>Viridiplantae</taxon>
        <taxon>Streptophyta</taxon>
        <taxon>Embryophyta</taxon>
        <taxon>Tracheophyta</taxon>
        <taxon>Spermatophyta</taxon>
        <taxon>Magnoliopsida</taxon>
        <taxon>eudicotyledons</taxon>
        <taxon>Gunneridae</taxon>
        <taxon>Pentapetalae</taxon>
        <taxon>rosids</taxon>
        <taxon>fabids</taxon>
        <taxon>Rosales</taxon>
        <taxon>Cannabaceae</taxon>
        <taxon>Trema</taxon>
    </lineage>
</organism>
<dbReference type="STRING" id="63057.A0A2P5ET32"/>
<dbReference type="Pfam" id="PF13639">
    <property type="entry name" value="zf-RING_2"/>
    <property type="match status" value="1"/>
</dbReference>
<evidence type="ECO:0000256" key="8">
    <source>
        <dbReference type="ARBA" id="ARBA00022771"/>
    </source>
</evidence>
<gene>
    <name evidence="17" type="ORF">TorRG33x02_154050</name>
</gene>
<evidence type="ECO:0000256" key="12">
    <source>
        <dbReference type="ARBA" id="ARBA00023136"/>
    </source>
</evidence>
<comment type="catalytic activity">
    <reaction evidence="1">
        <text>S-ubiquitinyl-[E2 ubiquitin-conjugating enzyme]-L-cysteine + [acceptor protein]-L-lysine = [E2 ubiquitin-conjugating enzyme]-L-cysteine + N(6)-ubiquitinyl-[acceptor protein]-L-lysine.</text>
        <dbReference type="EC" id="2.3.2.27"/>
    </reaction>
</comment>
<dbReference type="PANTHER" id="PTHR46913">
    <property type="entry name" value="RING-H2 FINGER PROTEIN ATL16"/>
    <property type="match status" value="1"/>
</dbReference>
<evidence type="ECO:0000256" key="11">
    <source>
        <dbReference type="ARBA" id="ARBA00022989"/>
    </source>
</evidence>
<dbReference type="SUPFAM" id="SSF57850">
    <property type="entry name" value="RING/U-box"/>
    <property type="match status" value="1"/>
</dbReference>
<evidence type="ECO:0000256" key="4">
    <source>
        <dbReference type="ARBA" id="ARBA00012483"/>
    </source>
</evidence>
<evidence type="ECO:0000256" key="9">
    <source>
        <dbReference type="ARBA" id="ARBA00022786"/>
    </source>
</evidence>
<dbReference type="InterPro" id="IPR001841">
    <property type="entry name" value="Znf_RING"/>
</dbReference>
<evidence type="ECO:0000313" key="18">
    <source>
        <dbReference type="Proteomes" id="UP000237000"/>
    </source>
</evidence>
<dbReference type="GO" id="GO:0008270">
    <property type="term" value="F:zinc ion binding"/>
    <property type="evidence" value="ECO:0007669"/>
    <property type="project" value="UniProtKB-KW"/>
</dbReference>
<dbReference type="InterPro" id="IPR013083">
    <property type="entry name" value="Znf_RING/FYVE/PHD"/>
</dbReference>
<evidence type="ECO:0000256" key="3">
    <source>
        <dbReference type="ARBA" id="ARBA00004906"/>
    </source>
</evidence>
<evidence type="ECO:0000256" key="6">
    <source>
        <dbReference type="ARBA" id="ARBA00022692"/>
    </source>
</evidence>
<evidence type="ECO:0000256" key="5">
    <source>
        <dbReference type="ARBA" id="ARBA00022679"/>
    </source>
</evidence>
<proteinExistence type="inferred from homology"/>
<feature type="domain" description="RING-type" evidence="16">
    <location>
        <begin position="105"/>
        <end position="147"/>
    </location>
</feature>
<dbReference type="AlphaFoldDB" id="A0A2P5ET32"/>
<sequence length="178" mass="19817">MADNNNNNDQDGIGSLFKDHKLTFLLIAAATASLVVTIYHLITVFLRNRQAANRRRRFRGQESLRYAPRQRPDTPINSAEASVAELIPAHKYKKGEGLVVDDVVCAVCLSEFEDGEELRTLPECLHSFHVACIDMWLFSHSTCPMCRGDATPSPSPRIAWPAVGPDGETQLDLRVLEV</sequence>
<evidence type="ECO:0000259" key="16">
    <source>
        <dbReference type="PROSITE" id="PS50089"/>
    </source>
</evidence>
<dbReference type="Proteomes" id="UP000237000">
    <property type="component" value="Unassembled WGS sequence"/>
</dbReference>
<dbReference type="EC" id="2.3.2.27" evidence="4"/>
<comment type="similarity">
    <text evidence="13">Belongs to the RING-type zinc finger family. ATL subfamily.</text>
</comment>
<keyword evidence="7" id="KW-0479">Metal-binding</keyword>
<dbReference type="PANTHER" id="PTHR46913:SF1">
    <property type="entry name" value="RING-H2 FINGER PROTEIN ATL16"/>
    <property type="match status" value="1"/>
</dbReference>
<keyword evidence="11 15" id="KW-1133">Transmembrane helix</keyword>
<dbReference type="GO" id="GO:0016567">
    <property type="term" value="P:protein ubiquitination"/>
    <property type="evidence" value="ECO:0007669"/>
    <property type="project" value="UniProtKB-UniPathway"/>
</dbReference>
<keyword evidence="12 15" id="KW-0472">Membrane</keyword>
<evidence type="ECO:0000256" key="2">
    <source>
        <dbReference type="ARBA" id="ARBA00004167"/>
    </source>
</evidence>
<dbReference type="PROSITE" id="PS50089">
    <property type="entry name" value="ZF_RING_2"/>
    <property type="match status" value="1"/>
</dbReference>
<keyword evidence="10" id="KW-0862">Zinc</keyword>
<dbReference type="InterPro" id="IPR044600">
    <property type="entry name" value="ATL1/ATL16-like"/>
</dbReference>
<dbReference type="GO" id="GO:0016020">
    <property type="term" value="C:membrane"/>
    <property type="evidence" value="ECO:0007669"/>
    <property type="project" value="UniProtKB-SubCell"/>
</dbReference>
<evidence type="ECO:0000313" key="17">
    <source>
        <dbReference type="EMBL" id="PON88699.1"/>
    </source>
</evidence>
<dbReference type="InParanoid" id="A0A2P5ET32"/>
<keyword evidence="9" id="KW-0833">Ubl conjugation pathway</keyword>
<keyword evidence="5" id="KW-0808">Transferase</keyword>